<dbReference type="EMBL" id="CAJNOQ010009691">
    <property type="protein sequence ID" value="CAF1231604.1"/>
    <property type="molecule type" value="Genomic_DNA"/>
</dbReference>
<evidence type="ECO:0000259" key="1">
    <source>
        <dbReference type="Pfam" id="PF08385"/>
    </source>
</evidence>
<dbReference type="EMBL" id="CAJOBC010009696">
    <property type="protein sequence ID" value="CAF3994260.1"/>
    <property type="molecule type" value="Genomic_DNA"/>
</dbReference>
<feature type="domain" description="Dynein heavy chain tail" evidence="1">
    <location>
        <begin position="185"/>
        <end position="397"/>
    </location>
</feature>
<proteinExistence type="predicted"/>
<dbReference type="GO" id="GO:0005858">
    <property type="term" value="C:axonemal dynein complex"/>
    <property type="evidence" value="ECO:0007669"/>
    <property type="project" value="TreeGrafter"/>
</dbReference>
<dbReference type="PANTHER" id="PTHR46532">
    <property type="entry name" value="MALE FERTILITY FACTOR KL5"/>
    <property type="match status" value="1"/>
</dbReference>
<dbReference type="AlphaFoldDB" id="A0A814YMM0"/>
<organism evidence="2 4">
    <name type="scientific">Didymodactylos carnosus</name>
    <dbReference type="NCBI Taxonomy" id="1234261"/>
    <lineage>
        <taxon>Eukaryota</taxon>
        <taxon>Metazoa</taxon>
        <taxon>Spiralia</taxon>
        <taxon>Gnathifera</taxon>
        <taxon>Rotifera</taxon>
        <taxon>Eurotatoria</taxon>
        <taxon>Bdelloidea</taxon>
        <taxon>Philodinida</taxon>
        <taxon>Philodinidae</taxon>
        <taxon>Didymodactylos</taxon>
    </lineage>
</organism>
<keyword evidence="4" id="KW-1185">Reference proteome</keyword>
<dbReference type="InterPro" id="IPR013594">
    <property type="entry name" value="Dynein_heavy_tail"/>
</dbReference>
<dbReference type="OrthoDB" id="10251809at2759"/>
<comment type="caution">
    <text evidence="2">The sequence shown here is derived from an EMBL/GenBank/DDBJ whole genome shotgun (WGS) entry which is preliminary data.</text>
</comment>
<sequence>METLDKDARYQWLESRIVSTLQPKRDAIQSLIENDENRLSVQEFLDNEDVTNLYIIYRSLTHLYAQNSPPGQSFDKGLLFIKAAIATKLTTENINTDVSCMEIFSEIVHYVDLVTRDVFMPLFTMNQSVPDTEKDRFLDLFHRIINQTAATHTLVSESVVLPLPAFNVLAEIAQTTPERQQTVLNVLETTVTNWSKQIKALLQEEIKISWAPLLSPDDKNSQQQQHLIKNEIQLWTSRINKLNNLLVQLDSPFVQDVLRNLARNKSPYIQSFVDMKENITRAVSHAERNLRFASTLTPWIYQINSTNSVEEIVKILPCFMHTVFLIWRHSFYYHQKDKFHHLLQLLSAELVLRAKRMIGKDIFSNPESTYAGLKDALSICAMFRGTYLDYKEKADALNSKYMIPEKKIDPSKMLIWHVHPYGEDDPYKDILSNNDEFAVLRKSSPWPPRNASCFQTLNALIERCNDVQELTSTIRQFNILSETAKIGGTLTKTMDTMVSEIQLKYKLALENFTQSVDDDVMDISHKSEKFEQAFFYLRTKLKQLEHELAWILKQCFQRSYTLYSKLNLIDVFRGAYEREAIQRELNTEEKWMIQNLFDEFEQVQKMIGIQSTESAAYTYLPTTIRKLLYYHGLKERIREPMQQFTDLCPRIINSDTGWELREAYRVTMEKIDAVKDEIYARWETSASSQISDQLLQPVFKTIIFDETVDIRAQAVEVNFDPELECLLREIHYITSAPLNYPLPSKFRELLPIIHDDSSFRLWATRLRAIVSKYNYLMRQMQPEERNIFEPKLVKIDEIIRKGTTLYNWKSLDLSDFIEQADGLICLDAAKSLEIVQAHVNTIRSLAYEWSNINSDIFAYYVVNDEGQTSLCKTFKNAQQMQTEAAPAWQEYIDYINEMILNGIKATTLISLKNMLITMTDEQKKIPPICILVELIDDQLTYDPPLVEETSQLSLQENLNLWMNDFIQRGLSIEILGNNKMTYSNSISQDSLVIDLIDKIRSYIDGACLECQKLFTFFDEYSFLYRLPVNQSFEHFLHGEKRIASKEPTNKRNFINEHDAGRR</sequence>
<accession>A0A814YMM0</accession>
<evidence type="ECO:0000313" key="3">
    <source>
        <dbReference type="EMBL" id="CAF3994260.1"/>
    </source>
</evidence>
<evidence type="ECO:0000313" key="2">
    <source>
        <dbReference type="EMBL" id="CAF1231604.1"/>
    </source>
</evidence>
<dbReference type="Pfam" id="PF08385">
    <property type="entry name" value="DHC_N1"/>
    <property type="match status" value="2"/>
</dbReference>
<evidence type="ECO:0000313" key="4">
    <source>
        <dbReference type="Proteomes" id="UP000663829"/>
    </source>
</evidence>
<dbReference type="GO" id="GO:0045505">
    <property type="term" value="F:dynein intermediate chain binding"/>
    <property type="evidence" value="ECO:0007669"/>
    <property type="project" value="InterPro"/>
</dbReference>
<feature type="domain" description="Dynein heavy chain tail" evidence="1">
    <location>
        <begin position="442"/>
        <end position="816"/>
    </location>
</feature>
<dbReference type="InterPro" id="IPR026983">
    <property type="entry name" value="DHC"/>
</dbReference>
<protein>
    <recommendedName>
        <fullName evidence="1">Dynein heavy chain tail domain-containing protein</fullName>
    </recommendedName>
</protein>
<name>A0A814YMM0_9BILA</name>
<dbReference type="PANTHER" id="PTHR46532:SF11">
    <property type="entry name" value="DYNEIN AXONEMAL HEAVY CHAIN 12"/>
    <property type="match status" value="1"/>
</dbReference>
<dbReference type="Proteomes" id="UP000663829">
    <property type="component" value="Unassembled WGS sequence"/>
</dbReference>
<dbReference type="GO" id="GO:0051959">
    <property type="term" value="F:dynein light intermediate chain binding"/>
    <property type="evidence" value="ECO:0007669"/>
    <property type="project" value="InterPro"/>
</dbReference>
<gene>
    <name evidence="2" type="ORF">GPM918_LOCUS25202</name>
    <name evidence="3" type="ORF">SRO942_LOCUS25208</name>
</gene>
<dbReference type="GO" id="GO:0007018">
    <property type="term" value="P:microtubule-based movement"/>
    <property type="evidence" value="ECO:0007669"/>
    <property type="project" value="InterPro"/>
</dbReference>
<reference evidence="2" key="1">
    <citation type="submission" date="2021-02" db="EMBL/GenBank/DDBJ databases">
        <authorList>
            <person name="Nowell W R."/>
        </authorList>
    </citation>
    <scope>NUCLEOTIDE SEQUENCE</scope>
</reference>
<dbReference type="Proteomes" id="UP000681722">
    <property type="component" value="Unassembled WGS sequence"/>
</dbReference>